<feature type="compositionally biased region" description="Low complexity" evidence="15">
    <location>
        <begin position="803"/>
        <end position="824"/>
    </location>
</feature>
<keyword evidence="7" id="KW-0479">Metal-binding</keyword>
<dbReference type="PANTHER" id="PTHR24346:SF42">
    <property type="entry name" value="SERINE_THREONINE-PROTEIN KINASE SIK3"/>
    <property type="match status" value="1"/>
</dbReference>
<dbReference type="AlphaFoldDB" id="A0A8S1CU18"/>
<keyword evidence="4" id="KW-0723">Serine/threonine-protein kinase</keyword>
<keyword evidence="18" id="KW-1185">Reference proteome</keyword>
<evidence type="ECO:0000256" key="7">
    <source>
        <dbReference type="ARBA" id="ARBA00022723"/>
    </source>
</evidence>
<dbReference type="SUPFAM" id="SSF56112">
    <property type="entry name" value="Protein kinase-like (PK-like)"/>
    <property type="match status" value="1"/>
</dbReference>
<evidence type="ECO:0000256" key="11">
    <source>
        <dbReference type="ARBA" id="ARBA00022842"/>
    </source>
</evidence>
<evidence type="ECO:0000256" key="4">
    <source>
        <dbReference type="ARBA" id="ARBA00022527"/>
    </source>
</evidence>
<keyword evidence="6" id="KW-0808">Transferase</keyword>
<dbReference type="InterPro" id="IPR017441">
    <property type="entry name" value="Protein_kinase_ATP_BS"/>
</dbReference>
<dbReference type="OrthoDB" id="193931at2759"/>
<dbReference type="GO" id="GO:0005737">
    <property type="term" value="C:cytoplasm"/>
    <property type="evidence" value="ECO:0007669"/>
    <property type="project" value="TreeGrafter"/>
</dbReference>
<dbReference type="InterPro" id="IPR011009">
    <property type="entry name" value="Kinase-like_dom_sf"/>
</dbReference>
<evidence type="ECO:0000313" key="18">
    <source>
        <dbReference type="Proteomes" id="UP000494165"/>
    </source>
</evidence>
<feature type="region of interest" description="Disordered" evidence="15">
    <location>
        <begin position="625"/>
        <end position="654"/>
    </location>
</feature>
<organism evidence="17 18">
    <name type="scientific">Cloeon dipterum</name>
    <dbReference type="NCBI Taxonomy" id="197152"/>
    <lineage>
        <taxon>Eukaryota</taxon>
        <taxon>Metazoa</taxon>
        <taxon>Ecdysozoa</taxon>
        <taxon>Arthropoda</taxon>
        <taxon>Hexapoda</taxon>
        <taxon>Insecta</taxon>
        <taxon>Pterygota</taxon>
        <taxon>Palaeoptera</taxon>
        <taxon>Ephemeroptera</taxon>
        <taxon>Pisciforma</taxon>
        <taxon>Baetidae</taxon>
        <taxon>Cloeon</taxon>
    </lineage>
</organism>
<comment type="similarity">
    <text evidence="2">Belongs to the protein kinase superfamily. CAMK Ser/Thr protein kinase family. SNF1 subfamily.</text>
</comment>
<feature type="region of interest" description="Disordered" evidence="15">
    <location>
        <begin position="802"/>
        <end position="831"/>
    </location>
</feature>
<dbReference type="InterPro" id="IPR008271">
    <property type="entry name" value="Ser/Thr_kinase_AS"/>
</dbReference>
<feature type="domain" description="Protein kinase" evidence="16">
    <location>
        <begin position="28"/>
        <end position="279"/>
    </location>
</feature>
<keyword evidence="11" id="KW-0460">Magnesium</keyword>
<evidence type="ECO:0000256" key="5">
    <source>
        <dbReference type="ARBA" id="ARBA00022553"/>
    </source>
</evidence>
<evidence type="ECO:0000259" key="16">
    <source>
        <dbReference type="PROSITE" id="PS50011"/>
    </source>
</evidence>
<keyword evidence="10 14" id="KW-0067">ATP-binding</keyword>
<evidence type="ECO:0000313" key="17">
    <source>
        <dbReference type="EMBL" id="CAB3372690.1"/>
    </source>
</evidence>
<keyword evidence="9" id="KW-0418">Kinase</keyword>
<keyword evidence="8 14" id="KW-0547">Nucleotide-binding</keyword>
<dbReference type="Proteomes" id="UP000494165">
    <property type="component" value="Unassembled WGS sequence"/>
</dbReference>
<dbReference type="PROSITE" id="PS00108">
    <property type="entry name" value="PROTEIN_KINASE_ST"/>
    <property type="match status" value="1"/>
</dbReference>
<comment type="cofactor">
    <cofactor evidence="1">
        <name>Mg(2+)</name>
        <dbReference type="ChEBI" id="CHEBI:18420"/>
    </cofactor>
</comment>
<dbReference type="EC" id="2.7.11.1" evidence="3"/>
<evidence type="ECO:0000256" key="1">
    <source>
        <dbReference type="ARBA" id="ARBA00001946"/>
    </source>
</evidence>
<comment type="caution">
    <text evidence="17">The sequence shown here is derived from an EMBL/GenBank/DDBJ whole genome shotgun (WGS) entry which is preliminary data.</text>
</comment>
<evidence type="ECO:0000256" key="12">
    <source>
        <dbReference type="ARBA" id="ARBA00047899"/>
    </source>
</evidence>
<accession>A0A8S1CU18</accession>
<evidence type="ECO:0000256" key="13">
    <source>
        <dbReference type="ARBA" id="ARBA00048679"/>
    </source>
</evidence>
<evidence type="ECO:0000256" key="9">
    <source>
        <dbReference type="ARBA" id="ARBA00022777"/>
    </source>
</evidence>
<protein>
    <recommendedName>
        <fullName evidence="3">non-specific serine/threonine protein kinase</fullName>
        <ecNumber evidence="3">2.7.11.1</ecNumber>
    </recommendedName>
</protein>
<dbReference type="Gene3D" id="1.10.510.10">
    <property type="entry name" value="Transferase(Phosphotransferase) domain 1"/>
    <property type="match status" value="1"/>
</dbReference>
<dbReference type="GO" id="GO:0000226">
    <property type="term" value="P:microtubule cytoskeleton organization"/>
    <property type="evidence" value="ECO:0007669"/>
    <property type="project" value="TreeGrafter"/>
</dbReference>
<gene>
    <name evidence="17" type="ORF">CLODIP_2_CD04411</name>
</gene>
<name>A0A8S1CU18_9INSE</name>
<evidence type="ECO:0000256" key="14">
    <source>
        <dbReference type="PROSITE-ProRule" id="PRU10141"/>
    </source>
</evidence>
<reference evidence="17 18" key="1">
    <citation type="submission" date="2020-04" db="EMBL/GenBank/DDBJ databases">
        <authorList>
            <person name="Alioto T."/>
            <person name="Alioto T."/>
            <person name="Gomez Garrido J."/>
        </authorList>
    </citation>
    <scope>NUCLEOTIDE SEQUENCE [LARGE SCALE GENOMIC DNA]</scope>
</reference>
<feature type="region of interest" description="Disordered" evidence="15">
    <location>
        <begin position="845"/>
        <end position="865"/>
    </location>
</feature>
<dbReference type="InterPro" id="IPR000719">
    <property type="entry name" value="Prot_kinase_dom"/>
</dbReference>
<dbReference type="Pfam" id="PF00069">
    <property type="entry name" value="Pkinase"/>
    <property type="match status" value="1"/>
</dbReference>
<dbReference type="GO" id="GO:0046872">
    <property type="term" value="F:metal ion binding"/>
    <property type="evidence" value="ECO:0007669"/>
    <property type="project" value="UniProtKB-KW"/>
</dbReference>
<feature type="region of interest" description="Disordered" evidence="15">
    <location>
        <begin position="370"/>
        <end position="408"/>
    </location>
</feature>
<dbReference type="FunFam" id="3.30.200.20:FF:000003">
    <property type="entry name" value="Non-specific serine/threonine protein kinase"/>
    <property type="match status" value="1"/>
</dbReference>
<comment type="catalytic activity">
    <reaction evidence="13">
        <text>L-seryl-[protein] + ATP = O-phospho-L-seryl-[protein] + ADP + H(+)</text>
        <dbReference type="Rhea" id="RHEA:17989"/>
        <dbReference type="Rhea" id="RHEA-COMP:9863"/>
        <dbReference type="Rhea" id="RHEA-COMP:11604"/>
        <dbReference type="ChEBI" id="CHEBI:15378"/>
        <dbReference type="ChEBI" id="CHEBI:29999"/>
        <dbReference type="ChEBI" id="CHEBI:30616"/>
        <dbReference type="ChEBI" id="CHEBI:83421"/>
        <dbReference type="ChEBI" id="CHEBI:456216"/>
        <dbReference type="EC" id="2.7.11.1"/>
    </reaction>
</comment>
<dbReference type="InterPro" id="IPR057380">
    <property type="entry name" value="UBA_SIK1/2/3"/>
</dbReference>
<dbReference type="GO" id="GO:0005524">
    <property type="term" value="F:ATP binding"/>
    <property type="evidence" value="ECO:0007669"/>
    <property type="project" value="UniProtKB-UniRule"/>
</dbReference>
<dbReference type="GO" id="GO:0050321">
    <property type="term" value="F:tau-protein kinase activity"/>
    <property type="evidence" value="ECO:0007669"/>
    <property type="project" value="TreeGrafter"/>
</dbReference>
<evidence type="ECO:0000256" key="8">
    <source>
        <dbReference type="ARBA" id="ARBA00022741"/>
    </source>
</evidence>
<evidence type="ECO:0000256" key="15">
    <source>
        <dbReference type="SAM" id="MobiDB-lite"/>
    </source>
</evidence>
<feature type="binding site" evidence="14">
    <location>
        <position position="57"/>
    </location>
    <ligand>
        <name>ATP</name>
        <dbReference type="ChEBI" id="CHEBI:30616"/>
    </ligand>
</feature>
<feature type="region of interest" description="Disordered" evidence="15">
    <location>
        <begin position="554"/>
        <end position="606"/>
    </location>
</feature>
<evidence type="ECO:0000256" key="3">
    <source>
        <dbReference type="ARBA" id="ARBA00012513"/>
    </source>
</evidence>
<evidence type="ECO:0000256" key="2">
    <source>
        <dbReference type="ARBA" id="ARBA00006234"/>
    </source>
</evidence>
<dbReference type="PANTHER" id="PTHR24346">
    <property type="entry name" value="MAP/MICROTUBULE AFFINITY-REGULATING KINASE"/>
    <property type="match status" value="1"/>
</dbReference>
<dbReference type="EMBL" id="CADEPI010000075">
    <property type="protein sequence ID" value="CAB3372690.1"/>
    <property type="molecule type" value="Genomic_DNA"/>
</dbReference>
<dbReference type="CDD" id="cd14338">
    <property type="entry name" value="UBA_SIK"/>
    <property type="match status" value="1"/>
</dbReference>
<keyword evidence="5" id="KW-0597">Phosphoprotein</keyword>
<comment type="catalytic activity">
    <reaction evidence="12">
        <text>L-threonyl-[protein] + ATP = O-phospho-L-threonyl-[protein] + ADP + H(+)</text>
        <dbReference type="Rhea" id="RHEA:46608"/>
        <dbReference type="Rhea" id="RHEA-COMP:11060"/>
        <dbReference type="Rhea" id="RHEA-COMP:11605"/>
        <dbReference type="ChEBI" id="CHEBI:15378"/>
        <dbReference type="ChEBI" id="CHEBI:30013"/>
        <dbReference type="ChEBI" id="CHEBI:30616"/>
        <dbReference type="ChEBI" id="CHEBI:61977"/>
        <dbReference type="ChEBI" id="CHEBI:456216"/>
        <dbReference type="EC" id="2.7.11.1"/>
    </reaction>
</comment>
<dbReference type="SMART" id="SM00220">
    <property type="entry name" value="S_TKc"/>
    <property type="match status" value="1"/>
</dbReference>
<feature type="compositionally biased region" description="Polar residues" evidence="15">
    <location>
        <begin position="571"/>
        <end position="580"/>
    </location>
</feature>
<dbReference type="Pfam" id="PF23312">
    <property type="entry name" value="UBA_SIK3"/>
    <property type="match status" value="1"/>
</dbReference>
<dbReference type="PROSITE" id="PS00107">
    <property type="entry name" value="PROTEIN_KINASE_ATP"/>
    <property type="match status" value="1"/>
</dbReference>
<evidence type="ECO:0000256" key="6">
    <source>
        <dbReference type="ARBA" id="ARBA00022679"/>
    </source>
</evidence>
<dbReference type="FunFam" id="1.10.510.10:FF:000156">
    <property type="entry name" value="Serine/threonine-protein kinase SIK3 homolog"/>
    <property type="match status" value="1"/>
</dbReference>
<proteinExistence type="inferred from homology"/>
<dbReference type="GO" id="GO:0035556">
    <property type="term" value="P:intracellular signal transduction"/>
    <property type="evidence" value="ECO:0007669"/>
    <property type="project" value="TreeGrafter"/>
</dbReference>
<feature type="compositionally biased region" description="Polar residues" evidence="15">
    <location>
        <begin position="370"/>
        <end position="388"/>
    </location>
</feature>
<dbReference type="PROSITE" id="PS50011">
    <property type="entry name" value="PROTEIN_KINASE_DOM"/>
    <property type="match status" value="1"/>
</dbReference>
<evidence type="ECO:0000256" key="10">
    <source>
        <dbReference type="ARBA" id="ARBA00022840"/>
    </source>
</evidence>
<sequence length="1126" mass="123873">MASGSACVRAAAADSGHSVDRLVRVGYYELEKTIGKGNFAVVKLATHVVTNTKVAIKIIDKTKLDEENLKKIFREIQIMSKLRHPHIIRLYQVMETEKMIYLVTEYASGGEIFDFLVNHGKMAEPEARRIFHQIVAAVHYLHENHVVHRDLKAENLLLDKNNDIKLADFGFSNHFHPGQMLTTWCGSPPYAAPELFEGKQYNGPKADIWSLGVVLYVLVCGALPFDGDTLQNLKARVIDGKVRIPYFMSSDCELLILNMLSVDPERRLSIPQILEHKWMVQGGPDPWRDRLLLTTEWAWQMAVDECQKPLNSLVIEHMLQLPGLTSDLIIQSVKQKNFDHISAIYHLLVDKLDRQQHQLLMRQQTSLSSLSAAISPQPQPQRKASITTGIVDRSPASEDDSSGGSPLVSMPQIPASLLLNDSQLLEKFTDIAEADPANIANIQTQSVNHGDKYLAVRRHTVGPGDTAHEHVLEAHLKLGGMENICPPTLSMLPNTNLPQNLPLVQNQSPQNFSIKDQHLLKPPSVMGAFGNFGRRASDGGANLQIFFQRQVEGAWSQPGSQEQLPHPLQPGSPTVAQRSQPLPAHNGAQGEPSDMQGPIGSGDDSPDLYAVARYLQVRGNSKRHTVNIPLDEDSQESQRKSRVRRTGLSTVAERPPEISREVIMEVEARMKRQYTVPNTMLPPQIPATRVKSFPRTKWSGLATVQEANRRESFKEVNTLHLPLERYSPVRRASEGCASSLQYHRATPSPGTSSCSPQPGLDASVKALQLECHQLQKNSGLADSQSLAELQLLHSRHIAQMALSSPPSLSPSSPSPGASVPTSPSHHAYNQSSDNNAYITQTLQRLQLQQQQQPRGASPGIPEDPSVTILSPRVVALCSSPQHHRSSPPPPGLSCINEDAMEHSPSLFLSSRPENKVLCNPQISITDELGETIAGSEQSTPEAVGFCEFASILPSVLGSCDPLRPSITRGIGKVQPAVVVSNSDSSNNNNCKQRHRQEVFAKAERHSFPPPNSPSRLRHTDSDDLQPMVELQKTSSGSFEVTLSEAWSQTCVNDILQGIREQLVARGSVVGETPDRCGLALQGPGGVQVELTVSAGAESRGLRVRRISGDQLEYNQLCHELFACIRV</sequence>